<dbReference type="UniPathway" id="UPA00251">
    <property type="reaction ID" value="UER00318"/>
</dbReference>
<dbReference type="eggNOG" id="COG0113">
    <property type="taxonomic scope" value="Bacteria"/>
</dbReference>
<dbReference type="CDD" id="cd04823">
    <property type="entry name" value="ALAD_PBGS_aspartate_rich"/>
    <property type="match status" value="1"/>
</dbReference>
<accession>Q6MHU2</accession>
<dbReference type="KEGG" id="bba:Bd3444"/>
<gene>
    <name evidence="13" type="primary">hemB</name>
    <name evidence="13" type="ordered locus">Bd3444</name>
</gene>
<keyword evidence="10" id="KW-0479">Metal-binding</keyword>
<dbReference type="GO" id="GO:0008270">
    <property type="term" value="F:zinc ion binding"/>
    <property type="evidence" value="ECO:0007669"/>
    <property type="project" value="TreeGrafter"/>
</dbReference>
<dbReference type="PANTHER" id="PTHR11458:SF0">
    <property type="entry name" value="DELTA-AMINOLEVULINIC ACID DEHYDRATASE"/>
    <property type="match status" value="1"/>
</dbReference>
<keyword evidence="7 11" id="KW-0627">Porphyrin biosynthesis</keyword>
<dbReference type="SMART" id="SM01004">
    <property type="entry name" value="ALAD"/>
    <property type="match status" value="1"/>
</dbReference>
<evidence type="ECO:0000256" key="12">
    <source>
        <dbReference type="RuleBase" id="RU004161"/>
    </source>
</evidence>
<comment type="pathway">
    <text evidence="1">Porphyrin-containing compound metabolism; protoporphyrin-IX biosynthesis; coproporphyrinogen-III from 5-aminolevulinate: step 1/4.</text>
</comment>
<dbReference type="FunFam" id="3.20.20.70:FF:000019">
    <property type="entry name" value="Delta-aminolevulinic acid dehydratase"/>
    <property type="match status" value="1"/>
</dbReference>
<evidence type="ECO:0000256" key="5">
    <source>
        <dbReference type="ARBA" id="ARBA00023133"/>
    </source>
</evidence>
<feature type="active site" description="Schiff-base intermediate with substrate" evidence="9">
    <location>
        <position position="208"/>
    </location>
</feature>
<keyword evidence="10" id="KW-0460">Magnesium</keyword>
<dbReference type="GO" id="GO:0005829">
    <property type="term" value="C:cytosol"/>
    <property type="evidence" value="ECO:0007669"/>
    <property type="project" value="TreeGrafter"/>
</dbReference>
<evidence type="ECO:0000256" key="8">
    <source>
        <dbReference type="ARBA" id="ARBA00047651"/>
    </source>
</evidence>
<dbReference type="InterPro" id="IPR013785">
    <property type="entry name" value="Aldolase_TIM"/>
</dbReference>
<dbReference type="InterPro" id="IPR001731">
    <property type="entry name" value="ALAD"/>
</dbReference>
<dbReference type="EMBL" id="BX842655">
    <property type="protein sequence ID" value="CAE78240.1"/>
    <property type="molecule type" value="Genomic_DNA"/>
</dbReference>
<dbReference type="NCBIfam" id="NF006762">
    <property type="entry name" value="PRK09283.1"/>
    <property type="match status" value="1"/>
</dbReference>
<feature type="active site" description="Schiff-base intermediate with substrate" evidence="9">
    <location>
        <position position="261"/>
    </location>
</feature>
<evidence type="ECO:0000256" key="2">
    <source>
        <dbReference type="ARBA" id="ARBA00008055"/>
    </source>
</evidence>
<dbReference type="PRINTS" id="PR00144">
    <property type="entry name" value="DALDHYDRTASE"/>
</dbReference>
<protein>
    <recommendedName>
        <fullName evidence="4 11">Delta-aminolevulinic acid dehydratase</fullName>
        <ecNumber evidence="3 11">4.2.1.24</ecNumber>
    </recommendedName>
</protein>
<dbReference type="PROSITE" id="PS00169">
    <property type="entry name" value="D_ALA_DEHYDRATASE"/>
    <property type="match status" value="1"/>
</dbReference>
<name>Q6MHU2_BDEBA</name>
<dbReference type="Proteomes" id="UP000008080">
    <property type="component" value="Chromosome"/>
</dbReference>
<dbReference type="EC" id="4.2.1.24" evidence="3 11"/>
<evidence type="ECO:0000256" key="9">
    <source>
        <dbReference type="PIRSR" id="PIRSR001415-1"/>
    </source>
</evidence>
<evidence type="ECO:0000256" key="7">
    <source>
        <dbReference type="ARBA" id="ARBA00023244"/>
    </source>
</evidence>
<dbReference type="Pfam" id="PF00490">
    <property type="entry name" value="ALAD"/>
    <property type="match status" value="1"/>
</dbReference>
<keyword evidence="14" id="KW-1185">Reference proteome</keyword>
<proteinExistence type="inferred from homology"/>
<evidence type="ECO:0000256" key="3">
    <source>
        <dbReference type="ARBA" id="ARBA00012053"/>
    </source>
</evidence>
<dbReference type="GO" id="GO:0004655">
    <property type="term" value="F:porphobilinogen synthase activity"/>
    <property type="evidence" value="ECO:0007669"/>
    <property type="project" value="UniProtKB-EC"/>
</dbReference>
<reference evidence="13 14" key="1">
    <citation type="journal article" date="2004" name="Science">
        <title>A predator unmasked: life cycle of Bdellovibrio bacteriovorus from a genomic perspective.</title>
        <authorList>
            <person name="Rendulic S."/>
            <person name="Jagtap P."/>
            <person name="Rosinus A."/>
            <person name="Eppinger M."/>
            <person name="Baar C."/>
            <person name="Lanz C."/>
            <person name="Keller H."/>
            <person name="Lambert C."/>
            <person name="Evans K.J."/>
            <person name="Goesmann A."/>
            <person name="Meyer F."/>
            <person name="Sockett R.E."/>
            <person name="Schuster S.C."/>
        </authorList>
    </citation>
    <scope>NUCLEOTIDE SEQUENCE [LARGE SCALE GENOMIC DNA]</scope>
    <source>
        <strain evidence="14">ATCC 15356 / DSM 50701 / NCIMB 9529 / HD100</strain>
    </source>
</reference>
<organism evidence="13 14">
    <name type="scientific">Bdellovibrio bacteriovorus (strain ATCC 15356 / DSM 50701 / NCIMB 9529 / HD100)</name>
    <dbReference type="NCBI Taxonomy" id="264462"/>
    <lineage>
        <taxon>Bacteria</taxon>
        <taxon>Pseudomonadati</taxon>
        <taxon>Bdellovibrionota</taxon>
        <taxon>Bdellovibrionia</taxon>
        <taxon>Bdellovibrionales</taxon>
        <taxon>Pseudobdellovibrionaceae</taxon>
        <taxon>Bdellovibrio</taxon>
    </lineage>
</organism>
<evidence type="ECO:0000313" key="13">
    <source>
        <dbReference type="EMBL" id="CAE78240.1"/>
    </source>
</evidence>
<feature type="binding site" evidence="10">
    <location>
        <position position="246"/>
    </location>
    <ligand>
        <name>Mg(2+)</name>
        <dbReference type="ChEBI" id="CHEBI:18420"/>
    </ligand>
</feature>
<dbReference type="AlphaFoldDB" id="Q6MHU2"/>
<comment type="similarity">
    <text evidence="2 12">Belongs to the ALAD family.</text>
</comment>
<dbReference type="PANTHER" id="PTHR11458">
    <property type="entry name" value="DELTA-AMINOLEVULINIC ACID DEHYDRATASE"/>
    <property type="match status" value="1"/>
</dbReference>
<evidence type="ECO:0000256" key="11">
    <source>
        <dbReference type="RuleBase" id="RU000515"/>
    </source>
</evidence>
<comment type="catalytic activity">
    <reaction evidence="8 11">
        <text>2 5-aminolevulinate = porphobilinogen + 2 H2O + H(+)</text>
        <dbReference type="Rhea" id="RHEA:24064"/>
        <dbReference type="ChEBI" id="CHEBI:15377"/>
        <dbReference type="ChEBI" id="CHEBI:15378"/>
        <dbReference type="ChEBI" id="CHEBI:58126"/>
        <dbReference type="ChEBI" id="CHEBI:356416"/>
        <dbReference type="EC" id="4.2.1.24"/>
    </reaction>
</comment>
<evidence type="ECO:0000256" key="4">
    <source>
        <dbReference type="ARBA" id="ARBA00020771"/>
    </source>
</evidence>
<dbReference type="HOGENOM" id="CLU_035731_0_0_7"/>
<dbReference type="STRING" id="264462.Bd3444"/>
<dbReference type="InterPro" id="IPR030656">
    <property type="entry name" value="ALAD_AS"/>
</dbReference>
<dbReference type="GO" id="GO:0006782">
    <property type="term" value="P:protoporphyrinogen IX biosynthetic process"/>
    <property type="evidence" value="ECO:0007669"/>
    <property type="project" value="UniProtKB-UniPathway"/>
</dbReference>
<sequence length="340" mass="37843">MTQFKTPGWRPIMKLTQRPRRNRTTEALRQMVAETELRASQLVLPLFLVDGKDQQQAISTMPGIYRLSPDLTLKLIEKAVALGVKSFDLFPALPESKKDKYGTESLNPNGLMPTTLKMIRDKFPDVTLITDVALDPYSSDGHDGVVENGKILNDETVELLAKMSLVHARAGADIVSPSDMMDGRVGAIREALDNEGFTNTGILSYSVKYASCFYGPFREALDSAPKFGDKKTYQMDYRNTREALREIDLDVAEGADMVMVKPALSYLDVIAKVKAHTNLPVAAYNVSGEYSLIKAGHKAGIMDETRGMVETLYSIRRAGADVIFTYFALDMAQWLRDNRN</sequence>
<dbReference type="PIRSF" id="PIRSF001415">
    <property type="entry name" value="Porphbilin_synth"/>
    <property type="match status" value="1"/>
</dbReference>
<evidence type="ECO:0000256" key="1">
    <source>
        <dbReference type="ARBA" id="ARBA00004694"/>
    </source>
</evidence>
<evidence type="ECO:0000256" key="6">
    <source>
        <dbReference type="ARBA" id="ARBA00023239"/>
    </source>
</evidence>
<dbReference type="SUPFAM" id="SSF51569">
    <property type="entry name" value="Aldolase"/>
    <property type="match status" value="1"/>
</dbReference>
<dbReference type="Gene3D" id="3.20.20.70">
    <property type="entry name" value="Aldolase class I"/>
    <property type="match status" value="1"/>
</dbReference>
<comment type="subunit">
    <text evidence="11">Homooctamer.</text>
</comment>
<keyword evidence="6 11" id="KW-0456">Lyase</keyword>
<evidence type="ECO:0000256" key="10">
    <source>
        <dbReference type="PIRSR" id="PIRSR001415-5"/>
    </source>
</evidence>
<evidence type="ECO:0000313" key="14">
    <source>
        <dbReference type="Proteomes" id="UP000008080"/>
    </source>
</evidence>
<keyword evidence="5" id="KW-0350">Heme biosynthesis</keyword>